<comment type="caution">
    <text evidence="4">The sequence shown here is derived from an EMBL/GenBank/DDBJ whole genome shotgun (WGS) entry which is preliminary data.</text>
</comment>
<gene>
    <name evidence="4" type="ORF">ACFQHW_09455</name>
</gene>
<keyword evidence="5" id="KW-1185">Reference proteome</keyword>
<protein>
    <submittedName>
        <fullName evidence="4">GNAT family N-acetyltransferase</fullName>
        <ecNumber evidence="4">2.3.-.-</ecNumber>
    </submittedName>
</protein>
<dbReference type="Pfam" id="PF13302">
    <property type="entry name" value="Acetyltransf_3"/>
    <property type="match status" value="1"/>
</dbReference>
<evidence type="ECO:0000313" key="5">
    <source>
        <dbReference type="Proteomes" id="UP001596310"/>
    </source>
</evidence>
<dbReference type="RefSeq" id="WP_125601924.1">
    <property type="nucleotide sequence ID" value="NZ_JBHSSM010000021.1"/>
</dbReference>
<dbReference type="PANTHER" id="PTHR43072">
    <property type="entry name" value="N-ACETYLTRANSFERASE"/>
    <property type="match status" value="1"/>
</dbReference>
<feature type="domain" description="N-acetyltransferase" evidence="3">
    <location>
        <begin position="3"/>
        <end position="156"/>
    </location>
</feature>
<dbReference type="Proteomes" id="UP001596310">
    <property type="component" value="Unassembled WGS sequence"/>
</dbReference>
<reference evidence="5" key="1">
    <citation type="journal article" date="2019" name="Int. J. Syst. Evol. Microbiol.">
        <title>The Global Catalogue of Microorganisms (GCM) 10K type strain sequencing project: providing services to taxonomists for standard genome sequencing and annotation.</title>
        <authorList>
            <consortium name="The Broad Institute Genomics Platform"/>
            <consortium name="The Broad Institute Genome Sequencing Center for Infectious Disease"/>
            <person name="Wu L."/>
            <person name="Ma J."/>
        </authorList>
    </citation>
    <scope>NUCLEOTIDE SEQUENCE [LARGE SCALE GENOMIC DNA]</scope>
    <source>
        <strain evidence="5">CCM 8897</strain>
    </source>
</reference>
<dbReference type="EMBL" id="JBHSSM010000021">
    <property type="protein sequence ID" value="MFC6315786.1"/>
    <property type="molecule type" value="Genomic_DNA"/>
</dbReference>
<dbReference type="InterPro" id="IPR016181">
    <property type="entry name" value="Acyl_CoA_acyltransferase"/>
</dbReference>
<dbReference type="Gene3D" id="3.40.630.30">
    <property type="match status" value="1"/>
</dbReference>
<dbReference type="InterPro" id="IPR000182">
    <property type="entry name" value="GNAT_dom"/>
</dbReference>
<dbReference type="EC" id="2.3.-.-" evidence="4"/>
<evidence type="ECO:0000313" key="4">
    <source>
        <dbReference type="EMBL" id="MFC6315786.1"/>
    </source>
</evidence>
<dbReference type="PANTHER" id="PTHR43072:SF23">
    <property type="entry name" value="UPF0039 PROTEIN C11D3.02C"/>
    <property type="match status" value="1"/>
</dbReference>
<name>A0ABW1URF0_9LACO</name>
<dbReference type="PROSITE" id="PS51186">
    <property type="entry name" value="GNAT"/>
    <property type="match status" value="1"/>
</dbReference>
<accession>A0ABW1URF0</accession>
<evidence type="ECO:0000259" key="3">
    <source>
        <dbReference type="PROSITE" id="PS51186"/>
    </source>
</evidence>
<evidence type="ECO:0000256" key="1">
    <source>
        <dbReference type="ARBA" id="ARBA00022679"/>
    </source>
</evidence>
<sequence>MEITFVQATAADLPQIVAIYNQAIPGHRATADLAPVTVAQRQAWFAAHDPRRRPLWLLIAAGQVVGWVGLEDFYGRAAYARTAEISLYLADQAQGQGVGQQALDFVVTQLPRLEVTTLLAYVFGHNQASQHLFRKNGFTPWAHLPGVALLAGRSRDLDILGRHFTSGTKPQDQPE</sequence>
<keyword evidence="1 4" id="KW-0808">Transferase</keyword>
<organism evidence="4 5">
    <name type="scientific">Lapidilactobacillus achengensis</name>
    <dbReference type="NCBI Taxonomy" id="2486000"/>
    <lineage>
        <taxon>Bacteria</taxon>
        <taxon>Bacillati</taxon>
        <taxon>Bacillota</taxon>
        <taxon>Bacilli</taxon>
        <taxon>Lactobacillales</taxon>
        <taxon>Lactobacillaceae</taxon>
        <taxon>Lapidilactobacillus</taxon>
    </lineage>
</organism>
<dbReference type="SUPFAM" id="SSF55729">
    <property type="entry name" value="Acyl-CoA N-acyltransferases (Nat)"/>
    <property type="match status" value="1"/>
</dbReference>
<evidence type="ECO:0000256" key="2">
    <source>
        <dbReference type="ARBA" id="ARBA00023315"/>
    </source>
</evidence>
<dbReference type="GO" id="GO:0016746">
    <property type="term" value="F:acyltransferase activity"/>
    <property type="evidence" value="ECO:0007669"/>
    <property type="project" value="UniProtKB-KW"/>
</dbReference>
<keyword evidence="2 4" id="KW-0012">Acyltransferase</keyword>
<proteinExistence type="predicted"/>